<dbReference type="Proteomes" id="UP000308197">
    <property type="component" value="Unassembled WGS sequence"/>
</dbReference>
<reference evidence="1 2" key="1">
    <citation type="journal article" date="2019" name="Nat. Ecol. Evol.">
        <title>Megaphylogeny resolves global patterns of mushroom evolution.</title>
        <authorList>
            <person name="Varga T."/>
            <person name="Krizsan K."/>
            <person name="Foldi C."/>
            <person name="Dima B."/>
            <person name="Sanchez-Garcia M."/>
            <person name="Sanchez-Ramirez S."/>
            <person name="Szollosi G.J."/>
            <person name="Szarkandi J.G."/>
            <person name="Papp V."/>
            <person name="Albert L."/>
            <person name="Andreopoulos W."/>
            <person name="Angelini C."/>
            <person name="Antonin V."/>
            <person name="Barry K.W."/>
            <person name="Bougher N.L."/>
            <person name="Buchanan P."/>
            <person name="Buyck B."/>
            <person name="Bense V."/>
            <person name="Catcheside P."/>
            <person name="Chovatia M."/>
            <person name="Cooper J."/>
            <person name="Damon W."/>
            <person name="Desjardin D."/>
            <person name="Finy P."/>
            <person name="Geml J."/>
            <person name="Haridas S."/>
            <person name="Hughes K."/>
            <person name="Justo A."/>
            <person name="Karasinski D."/>
            <person name="Kautmanova I."/>
            <person name="Kiss B."/>
            <person name="Kocsube S."/>
            <person name="Kotiranta H."/>
            <person name="LaButti K.M."/>
            <person name="Lechner B.E."/>
            <person name="Liimatainen K."/>
            <person name="Lipzen A."/>
            <person name="Lukacs Z."/>
            <person name="Mihaltcheva S."/>
            <person name="Morgado L.N."/>
            <person name="Niskanen T."/>
            <person name="Noordeloos M.E."/>
            <person name="Ohm R.A."/>
            <person name="Ortiz-Santana B."/>
            <person name="Ovrebo C."/>
            <person name="Racz N."/>
            <person name="Riley R."/>
            <person name="Savchenko A."/>
            <person name="Shiryaev A."/>
            <person name="Soop K."/>
            <person name="Spirin V."/>
            <person name="Szebenyi C."/>
            <person name="Tomsovsky M."/>
            <person name="Tulloss R.E."/>
            <person name="Uehling J."/>
            <person name="Grigoriev I.V."/>
            <person name="Vagvolgyi C."/>
            <person name="Papp T."/>
            <person name="Martin F.M."/>
            <person name="Miettinen O."/>
            <person name="Hibbett D.S."/>
            <person name="Nagy L.G."/>
        </authorList>
    </citation>
    <scope>NUCLEOTIDE SEQUENCE [LARGE SCALE GENOMIC DNA]</scope>
    <source>
        <strain evidence="1 2">HHB13444</strain>
    </source>
</reference>
<keyword evidence="2" id="KW-1185">Reference proteome</keyword>
<evidence type="ECO:0000313" key="2">
    <source>
        <dbReference type="Proteomes" id="UP000308197"/>
    </source>
</evidence>
<protein>
    <submittedName>
        <fullName evidence="1">Uncharacterized protein</fullName>
    </submittedName>
</protein>
<dbReference type="AlphaFoldDB" id="A0A5C3PQF9"/>
<evidence type="ECO:0000313" key="1">
    <source>
        <dbReference type="EMBL" id="TFK91661.1"/>
    </source>
</evidence>
<organism evidence="1 2">
    <name type="scientific">Polyporus arcularius HHB13444</name>
    <dbReference type="NCBI Taxonomy" id="1314778"/>
    <lineage>
        <taxon>Eukaryota</taxon>
        <taxon>Fungi</taxon>
        <taxon>Dikarya</taxon>
        <taxon>Basidiomycota</taxon>
        <taxon>Agaricomycotina</taxon>
        <taxon>Agaricomycetes</taxon>
        <taxon>Polyporales</taxon>
        <taxon>Polyporaceae</taxon>
        <taxon>Polyporus</taxon>
    </lineage>
</organism>
<dbReference type="EMBL" id="ML211014">
    <property type="protein sequence ID" value="TFK91661.1"/>
    <property type="molecule type" value="Genomic_DNA"/>
</dbReference>
<gene>
    <name evidence="1" type="ORF">K466DRAFT_595874</name>
</gene>
<proteinExistence type="predicted"/>
<dbReference type="InParanoid" id="A0A5C3PQF9"/>
<sequence length="227" mass="25121">MPLLGGLRQALCTPLSEQDDGHLAIYHHGLAVLSYVEDVELIPVLRGIGDSLRMNLLRRICALPWAVHALLRISQYLASSKSESASPDWSVSWIRPPTSPPLPTLLIPSTETLTEVLLTACTELSRTDCVKVIERGLYYTQASKQHYPSTAGNTFASHPEATLIDDLTKNDQRPQDIPVPRDLTRRTPLVVLRMRPTPHCGQCRAWVSICLTGLLRRSGAAFCSFSI</sequence>
<name>A0A5C3PQF9_9APHY</name>
<accession>A0A5C3PQF9</accession>